<feature type="compositionally biased region" description="Polar residues" evidence="1">
    <location>
        <begin position="26"/>
        <end position="36"/>
    </location>
</feature>
<proteinExistence type="predicted"/>
<gene>
    <name evidence="2" type="ORF">Fuma_04456</name>
</gene>
<dbReference type="KEGG" id="fmr:Fuma_04456"/>
<protein>
    <submittedName>
        <fullName evidence="2">Uncharacterized protein</fullName>
    </submittedName>
</protein>
<accession>A0A1P8WL96</accession>
<evidence type="ECO:0000313" key="3">
    <source>
        <dbReference type="Proteomes" id="UP000187735"/>
    </source>
</evidence>
<keyword evidence="3" id="KW-1185">Reference proteome</keyword>
<sequence>MGSAIAKSPMRLAASPQRPAGATPAFQLTNRDSPATPTARRCVPASGEEAGDWLAAVDDFHGAAEGAEVFVVGFHVE</sequence>
<evidence type="ECO:0000313" key="2">
    <source>
        <dbReference type="EMBL" id="APZ94817.1"/>
    </source>
</evidence>
<organism evidence="2 3">
    <name type="scientific">Fuerstiella marisgermanici</name>
    <dbReference type="NCBI Taxonomy" id="1891926"/>
    <lineage>
        <taxon>Bacteria</taxon>
        <taxon>Pseudomonadati</taxon>
        <taxon>Planctomycetota</taxon>
        <taxon>Planctomycetia</taxon>
        <taxon>Planctomycetales</taxon>
        <taxon>Planctomycetaceae</taxon>
        <taxon>Fuerstiella</taxon>
    </lineage>
</organism>
<dbReference type="Proteomes" id="UP000187735">
    <property type="component" value="Chromosome"/>
</dbReference>
<feature type="region of interest" description="Disordered" evidence="1">
    <location>
        <begin position="1"/>
        <end position="43"/>
    </location>
</feature>
<name>A0A1P8WL96_9PLAN</name>
<evidence type="ECO:0000256" key="1">
    <source>
        <dbReference type="SAM" id="MobiDB-lite"/>
    </source>
</evidence>
<dbReference type="AlphaFoldDB" id="A0A1P8WL96"/>
<reference evidence="2 3" key="1">
    <citation type="journal article" date="2016" name="Front. Microbiol.">
        <title>Fuerstia marisgermanicae gen. nov., sp. nov., an Unusual Member of the Phylum Planctomycetes from the German Wadden Sea.</title>
        <authorList>
            <person name="Kohn T."/>
            <person name="Heuer A."/>
            <person name="Jogler M."/>
            <person name="Vollmers J."/>
            <person name="Boedeker C."/>
            <person name="Bunk B."/>
            <person name="Rast P."/>
            <person name="Borchert D."/>
            <person name="Glockner I."/>
            <person name="Freese H.M."/>
            <person name="Klenk H.P."/>
            <person name="Overmann J."/>
            <person name="Kaster A.K."/>
            <person name="Rohde M."/>
            <person name="Wiegand S."/>
            <person name="Jogler C."/>
        </authorList>
    </citation>
    <scope>NUCLEOTIDE SEQUENCE [LARGE SCALE GENOMIC DNA]</scope>
    <source>
        <strain evidence="2 3">NH11</strain>
    </source>
</reference>
<dbReference type="EMBL" id="CP017641">
    <property type="protein sequence ID" value="APZ94817.1"/>
    <property type="molecule type" value="Genomic_DNA"/>
</dbReference>